<comment type="similarity">
    <text evidence="1">Belongs to the 'phage' integrase family.</text>
</comment>
<name>A0A8J2U6N2_9BACT</name>
<evidence type="ECO:0000256" key="2">
    <source>
        <dbReference type="ARBA" id="ARBA00023125"/>
    </source>
</evidence>
<dbReference type="SUPFAM" id="SSF56349">
    <property type="entry name" value="DNA breaking-rejoining enzymes"/>
    <property type="match status" value="1"/>
</dbReference>
<dbReference type="InterPro" id="IPR011010">
    <property type="entry name" value="DNA_brk_join_enz"/>
</dbReference>
<sequence>MSKSLSILVYLKRQKKDADGKMPLYVRVTIDGDTADFALSRRILPDEWSQSKQRCLGKMPETLQFNAKIAKIKGDLTTLFDRIPVTEVVKPKQLIKLYHGTDLEKEQQLKKDQHFHQHVLIIIDRYLTLKNKEKKARTTPIAGPHPDRIAEEFDALIRLIEDFLQQSRTWMDDPVVDKTLMDAQYTFLLKFLYKVLKGTASHETFRKWVSTKNTFLGFLEYRYKADDQPLKTIPLKFAIDLHEYLTLTNSIGNNAAMKYIKNLKQVIDDAVIQGWLPQNPLESFKCTYVDPERQALTLDEVARVIAHDFNNVRLTEVRDVFIFCCFTGFAYQEVYNLRPRDLSIGIDKKNWINTNRNKTKNPEFLPLLPIADDLILKYWSHPYCIKYKKLLPVNSNQRFNEYLKEIGALCHIELELTTHTARHTFATTIAIEHDIPLKIVSTMLGHRTQRTTEIYARASKPAISRHMSALQEKLFGDGRHLHVHDKTYSIDPNLPDKNTTKKARAAAK</sequence>
<accession>A0A8J2U6N2</accession>
<evidence type="ECO:0000313" key="6">
    <source>
        <dbReference type="EMBL" id="GGA82215.1"/>
    </source>
</evidence>
<protein>
    <submittedName>
        <fullName evidence="6">Transposase</fullName>
    </submittedName>
</protein>
<dbReference type="Gene3D" id="1.10.443.10">
    <property type="entry name" value="Intergrase catalytic core"/>
    <property type="match status" value="1"/>
</dbReference>
<dbReference type="Gene3D" id="1.10.150.130">
    <property type="match status" value="1"/>
</dbReference>
<reference evidence="6" key="2">
    <citation type="submission" date="2020-09" db="EMBL/GenBank/DDBJ databases">
        <authorList>
            <person name="Sun Q."/>
            <person name="Zhou Y."/>
        </authorList>
    </citation>
    <scope>NUCLEOTIDE SEQUENCE</scope>
    <source>
        <strain evidence="6">CGMCC 1.15448</strain>
    </source>
</reference>
<evidence type="ECO:0000259" key="5">
    <source>
        <dbReference type="PROSITE" id="PS51898"/>
    </source>
</evidence>
<proteinExistence type="inferred from homology"/>
<dbReference type="Pfam" id="PF00589">
    <property type="entry name" value="Phage_integrase"/>
    <property type="match status" value="1"/>
</dbReference>
<dbReference type="AlphaFoldDB" id="A0A8J2U6N2"/>
<dbReference type="InterPro" id="IPR035386">
    <property type="entry name" value="Arm-DNA-bind_5"/>
</dbReference>
<dbReference type="CDD" id="cd01185">
    <property type="entry name" value="INTN1_C_like"/>
    <property type="match status" value="1"/>
</dbReference>
<dbReference type="PROSITE" id="PS51898">
    <property type="entry name" value="TYR_RECOMBINASE"/>
    <property type="match status" value="1"/>
</dbReference>
<feature type="region of interest" description="Disordered" evidence="4">
    <location>
        <begin position="486"/>
        <end position="508"/>
    </location>
</feature>
<keyword evidence="7" id="KW-1185">Reference proteome</keyword>
<keyword evidence="3" id="KW-0233">DNA recombination</keyword>
<organism evidence="6 7">
    <name type="scientific">Puia dinghuensis</name>
    <dbReference type="NCBI Taxonomy" id="1792502"/>
    <lineage>
        <taxon>Bacteria</taxon>
        <taxon>Pseudomonadati</taxon>
        <taxon>Bacteroidota</taxon>
        <taxon>Chitinophagia</taxon>
        <taxon>Chitinophagales</taxon>
        <taxon>Chitinophagaceae</taxon>
        <taxon>Puia</taxon>
    </lineage>
</organism>
<evidence type="ECO:0000256" key="1">
    <source>
        <dbReference type="ARBA" id="ARBA00008857"/>
    </source>
</evidence>
<comment type="caution">
    <text evidence="6">The sequence shown here is derived from an EMBL/GenBank/DDBJ whole genome shotgun (WGS) entry which is preliminary data.</text>
</comment>
<dbReference type="Pfam" id="PF13102">
    <property type="entry name" value="Phage_int_SAM_5"/>
    <property type="match status" value="1"/>
</dbReference>
<feature type="domain" description="Tyr recombinase" evidence="5">
    <location>
        <begin position="291"/>
        <end position="468"/>
    </location>
</feature>
<dbReference type="RefSeq" id="WP_188927531.1">
    <property type="nucleotide sequence ID" value="NZ_BMJC01000001.1"/>
</dbReference>
<dbReference type="GO" id="GO:0003677">
    <property type="term" value="F:DNA binding"/>
    <property type="evidence" value="ECO:0007669"/>
    <property type="project" value="UniProtKB-KW"/>
</dbReference>
<dbReference type="InterPro" id="IPR050090">
    <property type="entry name" value="Tyrosine_recombinase_XerCD"/>
</dbReference>
<dbReference type="InterPro" id="IPR025269">
    <property type="entry name" value="SAM-like_dom"/>
</dbReference>
<dbReference type="Pfam" id="PF17293">
    <property type="entry name" value="Arm-DNA-bind_5"/>
    <property type="match status" value="1"/>
</dbReference>
<dbReference type="InterPro" id="IPR013762">
    <property type="entry name" value="Integrase-like_cat_sf"/>
</dbReference>
<dbReference type="PANTHER" id="PTHR30349:SF64">
    <property type="entry name" value="PROPHAGE INTEGRASE INTD-RELATED"/>
    <property type="match status" value="1"/>
</dbReference>
<keyword evidence="2" id="KW-0238">DNA-binding</keyword>
<dbReference type="GO" id="GO:0006310">
    <property type="term" value="P:DNA recombination"/>
    <property type="evidence" value="ECO:0007669"/>
    <property type="project" value="UniProtKB-KW"/>
</dbReference>
<dbReference type="InterPro" id="IPR002104">
    <property type="entry name" value="Integrase_catalytic"/>
</dbReference>
<reference evidence="6" key="1">
    <citation type="journal article" date="2014" name="Int. J. Syst. Evol. Microbiol.">
        <title>Complete genome sequence of Corynebacterium casei LMG S-19264T (=DSM 44701T), isolated from a smear-ripened cheese.</title>
        <authorList>
            <consortium name="US DOE Joint Genome Institute (JGI-PGF)"/>
            <person name="Walter F."/>
            <person name="Albersmeier A."/>
            <person name="Kalinowski J."/>
            <person name="Ruckert C."/>
        </authorList>
    </citation>
    <scope>NUCLEOTIDE SEQUENCE</scope>
    <source>
        <strain evidence="6">CGMCC 1.15448</strain>
    </source>
</reference>
<dbReference type="Proteomes" id="UP000607559">
    <property type="component" value="Unassembled WGS sequence"/>
</dbReference>
<dbReference type="EMBL" id="BMJC01000001">
    <property type="protein sequence ID" value="GGA82215.1"/>
    <property type="molecule type" value="Genomic_DNA"/>
</dbReference>
<evidence type="ECO:0000313" key="7">
    <source>
        <dbReference type="Proteomes" id="UP000607559"/>
    </source>
</evidence>
<dbReference type="GO" id="GO:0015074">
    <property type="term" value="P:DNA integration"/>
    <property type="evidence" value="ECO:0007669"/>
    <property type="project" value="InterPro"/>
</dbReference>
<evidence type="ECO:0000256" key="3">
    <source>
        <dbReference type="ARBA" id="ARBA00023172"/>
    </source>
</evidence>
<evidence type="ECO:0000256" key="4">
    <source>
        <dbReference type="SAM" id="MobiDB-lite"/>
    </source>
</evidence>
<dbReference type="InterPro" id="IPR010998">
    <property type="entry name" value="Integrase_recombinase_N"/>
</dbReference>
<gene>
    <name evidence="6" type="ORF">GCM10011511_01470</name>
</gene>
<dbReference type="PANTHER" id="PTHR30349">
    <property type="entry name" value="PHAGE INTEGRASE-RELATED"/>
    <property type="match status" value="1"/>
</dbReference>